<sequence>MSYTIQEKIGIIDLLQTERNNISILYQLAKSVTKNVVNVNSELEALDTIFLHIPDCTTLLSKRLITKEILFKYLHKKKVPLTADFTKSQLVKKVVDYWYQNYASMNTQNGTTTLVKSETNEQQNQSQLNYNSTQSTSTTTNATILQEPSEFPIHLLARKFSEWFFDNYNKNLLKVNDFWTDASLLMQIAANDGIDEHLCQDSESILQNLVETRQRFGFYFNPNLTHAGVQGRMDVHGLVLVLSCGTLHTSQDCVGVFECVFGLLRDPFAENNWKTKNIKLILRSKGAAVMPSLEESDDMKEALELPVPQGELA</sequence>
<dbReference type="OMA" id="AKEYWCE"/>
<dbReference type="Proteomes" id="UP000037069">
    <property type="component" value="Unassembled WGS sequence"/>
</dbReference>
<proteinExistence type="predicted"/>
<dbReference type="EMBL" id="JRES01001060">
    <property type="protein sequence ID" value="KNC25923.1"/>
    <property type="molecule type" value="Genomic_DNA"/>
</dbReference>
<dbReference type="OrthoDB" id="6407068at2759"/>
<dbReference type="InterPro" id="IPR026698">
    <property type="entry name" value="UPF_C3orf38"/>
</dbReference>
<dbReference type="PANTHER" id="PTHR21084">
    <property type="entry name" value="DENSE INCISORS"/>
    <property type="match status" value="1"/>
</dbReference>
<keyword evidence="2" id="KW-1185">Reference proteome</keyword>
<evidence type="ECO:0000313" key="1">
    <source>
        <dbReference type="EMBL" id="KNC25923.1"/>
    </source>
</evidence>
<gene>
    <name evidence="1" type="ORF">FF38_03683</name>
</gene>
<evidence type="ECO:0000313" key="2">
    <source>
        <dbReference type="Proteomes" id="UP000037069"/>
    </source>
</evidence>
<organism evidence="1 2">
    <name type="scientific">Lucilia cuprina</name>
    <name type="common">Green bottle fly</name>
    <name type="synonym">Australian sheep blowfly</name>
    <dbReference type="NCBI Taxonomy" id="7375"/>
    <lineage>
        <taxon>Eukaryota</taxon>
        <taxon>Metazoa</taxon>
        <taxon>Ecdysozoa</taxon>
        <taxon>Arthropoda</taxon>
        <taxon>Hexapoda</taxon>
        <taxon>Insecta</taxon>
        <taxon>Pterygota</taxon>
        <taxon>Neoptera</taxon>
        <taxon>Endopterygota</taxon>
        <taxon>Diptera</taxon>
        <taxon>Brachycera</taxon>
        <taxon>Muscomorpha</taxon>
        <taxon>Oestroidea</taxon>
        <taxon>Calliphoridae</taxon>
        <taxon>Luciliinae</taxon>
        <taxon>Lucilia</taxon>
    </lineage>
</organism>
<comment type="caution">
    <text evidence="1">The sequence shown here is derived from an EMBL/GenBank/DDBJ whole genome shotgun (WGS) entry which is preliminary data.</text>
</comment>
<protein>
    <recommendedName>
        <fullName evidence="3">NTF2 domain-containing protein</fullName>
    </recommendedName>
</protein>
<dbReference type="AlphaFoldDB" id="A0A0L0C0T2"/>
<reference evidence="1 2" key="1">
    <citation type="journal article" date="2015" name="Nat. Commun.">
        <title>Lucilia cuprina genome unlocks parasitic fly biology to underpin future interventions.</title>
        <authorList>
            <person name="Anstead C.A."/>
            <person name="Korhonen P.K."/>
            <person name="Young N.D."/>
            <person name="Hall R.S."/>
            <person name="Jex A.R."/>
            <person name="Murali S.C."/>
            <person name="Hughes D.S."/>
            <person name="Lee S.F."/>
            <person name="Perry T."/>
            <person name="Stroehlein A.J."/>
            <person name="Ansell B.R."/>
            <person name="Breugelmans B."/>
            <person name="Hofmann A."/>
            <person name="Qu J."/>
            <person name="Dugan S."/>
            <person name="Lee S.L."/>
            <person name="Chao H."/>
            <person name="Dinh H."/>
            <person name="Han Y."/>
            <person name="Doddapaneni H.V."/>
            <person name="Worley K.C."/>
            <person name="Muzny D.M."/>
            <person name="Ioannidis P."/>
            <person name="Waterhouse R.M."/>
            <person name="Zdobnov E.M."/>
            <person name="James P.J."/>
            <person name="Bagnall N.H."/>
            <person name="Kotze A.C."/>
            <person name="Gibbs R.A."/>
            <person name="Richards S."/>
            <person name="Batterham P."/>
            <person name="Gasser R.B."/>
        </authorList>
    </citation>
    <scope>NUCLEOTIDE SEQUENCE [LARGE SCALE GENOMIC DNA]</scope>
    <source>
        <strain evidence="1 2">LS</strain>
        <tissue evidence="1">Full body</tissue>
    </source>
</reference>
<dbReference type="PANTHER" id="PTHR21084:SF1">
    <property type="entry name" value="DENSE INCISORS"/>
    <property type="match status" value="1"/>
</dbReference>
<evidence type="ECO:0008006" key="3">
    <source>
        <dbReference type="Google" id="ProtNLM"/>
    </source>
</evidence>
<accession>A0A0L0C0T2</accession>
<dbReference type="Pfam" id="PF15008">
    <property type="entry name" value="DUF4518"/>
    <property type="match status" value="1"/>
</dbReference>
<name>A0A0L0C0T2_LUCCU</name>